<name>A0A9R0RBH3_TRITD</name>
<evidence type="ECO:0000256" key="9">
    <source>
        <dbReference type="SAM" id="Phobius"/>
    </source>
</evidence>
<dbReference type="InterPro" id="IPR045272">
    <property type="entry name" value="ANXUR1/2-like"/>
</dbReference>
<keyword evidence="9" id="KW-0472">Membrane</keyword>
<sequence>MALRLCPRLTSSQHLTQPLSAVITFLHSHSTLTRASRLCTGSMSGAKTFPQKVTRAFTAPGPMTPRTYLVALATLSKDDNLTISYTSKVPNYTAPVDVYGTARSMGPIPQINLNYNLTWILPVDGGFFYLLRFHFCEIQHPITKVNQRVFFIYINNQTAAQQMDVIVLSGGIGRTLYTDYVIMSTGSGQVDMWIALHPDLSVKLVYFDAILNGLEVFKLQGYGVSNLAGHNPPDARKPEGDMQAAISGTAGGFAFILIALFSTCVICRRKKAAKSSCKTDYGHRPTERKKSTCDIVHRFSFAEIQVATKDFDGALIIGRGGFGNVYIGDIDGGTKVAIKRCNQKSQQGFHEFQTEIEMLCNF</sequence>
<dbReference type="GO" id="GO:0016020">
    <property type="term" value="C:membrane"/>
    <property type="evidence" value="ECO:0007669"/>
    <property type="project" value="UniProtKB-SubCell"/>
</dbReference>
<dbReference type="InterPro" id="IPR024788">
    <property type="entry name" value="Malectin-like_Carb-bd_dom"/>
</dbReference>
<keyword evidence="4 8" id="KW-0547">Nucleotide-binding</keyword>
<feature type="binding site" evidence="8">
    <location>
        <position position="339"/>
    </location>
    <ligand>
        <name>ATP</name>
        <dbReference type="ChEBI" id="CHEBI:30616"/>
    </ligand>
</feature>
<evidence type="ECO:0000259" key="10">
    <source>
        <dbReference type="Pfam" id="PF12819"/>
    </source>
</evidence>
<evidence type="ECO:0000313" key="12">
    <source>
        <dbReference type="Proteomes" id="UP000324705"/>
    </source>
</evidence>
<keyword evidence="9" id="KW-1133">Transmembrane helix</keyword>
<dbReference type="AlphaFoldDB" id="A0A9R0RBH3"/>
<dbReference type="InterPro" id="IPR011009">
    <property type="entry name" value="Kinase-like_dom_sf"/>
</dbReference>
<dbReference type="GO" id="GO:0004674">
    <property type="term" value="F:protein serine/threonine kinase activity"/>
    <property type="evidence" value="ECO:0007669"/>
    <property type="project" value="UniProtKB-KW"/>
</dbReference>
<evidence type="ECO:0000256" key="6">
    <source>
        <dbReference type="ARBA" id="ARBA00022840"/>
    </source>
</evidence>
<proteinExistence type="predicted"/>
<gene>
    <name evidence="11" type="ORF">TRITD_3Av1G019880</name>
</gene>
<keyword evidence="3" id="KW-0808">Transferase</keyword>
<dbReference type="EMBL" id="LT934115">
    <property type="protein sequence ID" value="VAH56792.1"/>
    <property type="molecule type" value="Genomic_DNA"/>
</dbReference>
<evidence type="ECO:0000256" key="8">
    <source>
        <dbReference type="PROSITE-ProRule" id="PRU10141"/>
    </source>
</evidence>
<evidence type="ECO:0000256" key="2">
    <source>
        <dbReference type="ARBA" id="ARBA00022527"/>
    </source>
</evidence>
<evidence type="ECO:0000256" key="1">
    <source>
        <dbReference type="ARBA" id="ARBA00004479"/>
    </source>
</evidence>
<dbReference type="FunFam" id="3.30.200.20:FF:000039">
    <property type="entry name" value="receptor-like protein kinase FERONIA"/>
    <property type="match status" value="1"/>
</dbReference>
<dbReference type="Pfam" id="PF12819">
    <property type="entry name" value="Malectin_like"/>
    <property type="match status" value="1"/>
</dbReference>
<dbReference type="PANTHER" id="PTHR34590:SF5">
    <property type="entry name" value="OS04G0586500 PROTEIN"/>
    <property type="match status" value="1"/>
</dbReference>
<protein>
    <recommendedName>
        <fullName evidence="10">Malectin-like domain-containing protein</fullName>
    </recommendedName>
</protein>
<dbReference type="SUPFAM" id="SSF56112">
    <property type="entry name" value="Protein kinase-like (PK-like)"/>
    <property type="match status" value="1"/>
</dbReference>
<keyword evidence="2" id="KW-0723">Serine/threonine-protein kinase</keyword>
<dbReference type="Gene3D" id="3.30.200.20">
    <property type="entry name" value="Phosphorylase Kinase, domain 1"/>
    <property type="match status" value="1"/>
</dbReference>
<keyword evidence="6 8" id="KW-0067">ATP-binding</keyword>
<keyword evidence="9" id="KW-0812">Transmembrane</keyword>
<reference evidence="11 12" key="1">
    <citation type="submission" date="2017-09" db="EMBL/GenBank/DDBJ databases">
        <authorList>
            <consortium name="International Durum Wheat Genome Sequencing Consortium (IDWGSC)"/>
            <person name="Milanesi L."/>
        </authorList>
    </citation>
    <scope>NUCLEOTIDE SEQUENCE [LARGE SCALE GENOMIC DNA]</scope>
    <source>
        <strain evidence="12">cv. Svevo</strain>
    </source>
</reference>
<dbReference type="Gene3D" id="2.60.120.430">
    <property type="entry name" value="Galactose-binding lectin"/>
    <property type="match status" value="1"/>
</dbReference>
<dbReference type="PANTHER" id="PTHR34590">
    <property type="entry name" value="OS03G0124300 PROTEIN-RELATED"/>
    <property type="match status" value="1"/>
</dbReference>
<keyword evidence="5" id="KW-0418">Kinase</keyword>
<accession>A0A9R0RBH3</accession>
<evidence type="ECO:0000256" key="3">
    <source>
        <dbReference type="ARBA" id="ARBA00022679"/>
    </source>
</evidence>
<keyword evidence="12" id="KW-1185">Reference proteome</keyword>
<dbReference type="GO" id="GO:0005524">
    <property type="term" value="F:ATP binding"/>
    <property type="evidence" value="ECO:0007669"/>
    <property type="project" value="UniProtKB-UniRule"/>
</dbReference>
<dbReference type="Gramene" id="TRITD3Av1G019880.5">
    <property type="protein sequence ID" value="TRITD3Av1G019880.5"/>
    <property type="gene ID" value="TRITD3Av1G019880"/>
</dbReference>
<comment type="subcellular location">
    <subcellularLocation>
        <location evidence="1">Membrane</location>
        <topology evidence="1">Single-pass type I membrane protein</topology>
    </subcellularLocation>
</comment>
<organism evidence="11 12">
    <name type="scientific">Triticum turgidum subsp. durum</name>
    <name type="common">Durum wheat</name>
    <name type="synonym">Triticum durum</name>
    <dbReference type="NCBI Taxonomy" id="4567"/>
    <lineage>
        <taxon>Eukaryota</taxon>
        <taxon>Viridiplantae</taxon>
        <taxon>Streptophyta</taxon>
        <taxon>Embryophyta</taxon>
        <taxon>Tracheophyta</taxon>
        <taxon>Spermatophyta</taxon>
        <taxon>Magnoliopsida</taxon>
        <taxon>Liliopsida</taxon>
        <taxon>Poales</taxon>
        <taxon>Poaceae</taxon>
        <taxon>BOP clade</taxon>
        <taxon>Pooideae</taxon>
        <taxon>Triticodae</taxon>
        <taxon>Triticeae</taxon>
        <taxon>Triticinae</taxon>
        <taxon>Triticum</taxon>
    </lineage>
</organism>
<dbReference type="InterPro" id="IPR017441">
    <property type="entry name" value="Protein_kinase_ATP_BS"/>
</dbReference>
<evidence type="ECO:0000256" key="7">
    <source>
        <dbReference type="ARBA" id="ARBA00023180"/>
    </source>
</evidence>
<evidence type="ECO:0000256" key="5">
    <source>
        <dbReference type="ARBA" id="ARBA00022777"/>
    </source>
</evidence>
<feature type="transmembrane region" description="Helical" evidence="9">
    <location>
        <begin position="244"/>
        <end position="266"/>
    </location>
</feature>
<dbReference type="FunFam" id="2.60.120.430:FF:000007">
    <property type="entry name" value="FERONIA receptor-like kinase"/>
    <property type="match status" value="1"/>
</dbReference>
<dbReference type="Proteomes" id="UP000324705">
    <property type="component" value="Chromosome 3A"/>
</dbReference>
<dbReference type="PROSITE" id="PS00107">
    <property type="entry name" value="PROTEIN_KINASE_ATP"/>
    <property type="match status" value="1"/>
</dbReference>
<keyword evidence="7" id="KW-0325">Glycoprotein</keyword>
<evidence type="ECO:0000256" key="4">
    <source>
        <dbReference type="ARBA" id="ARBA00022741"/>
    </source>
</evidence>
<feature type="domain" description="Malectin-like" evidence="10">
    <location>
        <begin position="81"/>
        <end position="218"/>
    </location>
</feature>
<evidence type="ECO:0000313" key="11">
    <source>
        <dbReference type="EMBL" id="VAH56792.1"/>
    </source>
</evidence>
<dbReference type="GO" id="GO:0004714">
    <property type="term" value="F:transmembrane receptor protein tyrosine kinase activity"/>
    <property type="evidence" value="ECO:0007669"/>
    <property type="project" value="InterPro"/>
</dbReference>